<gene>
    <name evidence="2" type="ORF">PIB30_050979</name>
</gene>
<evidence type="ECO:0000313" key="3">
    <source>
        <dbReference type="Proteomes" id="UP001341840"/>
    </source>
</evidence>
<evidence type="ECO:0000256" key="1">
    <source>
        <dbReference type="SAM" id="SignalP"/>
    </source>
</evidence>
<feature type="chain" id="PRO_5046591059" description="RALF-like protein" evidence="1">
    <location>
        <begin position="25"/>
        <end position="91"/>
    </location>
</feature>
<dbReference type="Proteomes" id="UP001341840">
    <property type="component" value="Unassembled WGS sequence"/>
</dbReference>
<sequence length="91" mass="10331">MASKRCSLIWALIFLGILCVSVKAIEELNNNNLSGGVYDQLNYATKKENLKGVSRRLVQKQPPCRRGRLAYDTTQAYKSKPSDNPRCHNYL</sequence>
<comment type="caution">
    <text evidence="2">The sequence shown here is derived from an EMBL/GenBank/DDBJ whole genome shotgun (WGS) entry which is preliminary data.</text>
</comment>
<reference evidence="2 3" key="1">
    <citation type="journal article" date="2023" name="Plants (Basel)">
        <title>Bridging the Gap: Combining Genomics and Transcriptomics Approaches to Understand Stylosanthes scabra, an Orphan Legume from the Brazilian Caatinga.</title>
        <authorList>
            <person name="Ferreira-Neto J.R.C."/>
            <person name="da Silva M.D."/>
            <person name="Binneck E."/>
            <person name="de Melo N.F."/>
            <person name="da Silva R.H."/>
            <person name="de Melo A.L.T.M."/>
            <person name="Pandolfi V."/>
            <person name="Bustamante F.O."/>
            <person name="Brasileiro-Vidal A.C."/>
            <person name="Benko-Iseppon A.M."/>
        </authorList>
    </citation>
    <scope>NUCLEOTIDE SEQUENCE [LARGE SCALE GENOMIC DNA]</scope>
    <source>
        <tissue evidence="2">Leaves</tissue>
    </source>
</reference>
<accession>A0ABU6RHZ3</accession>
<evidence type="ECO:0000313" key="2">
    <source>
        <dbReference type="EMBL" id="MED6123632.1"/>
    </source>
</evidence>
<keyword evidence="3" id="KW-1185">Reference proteome</keyword>
<proteinExistence type="predicted"/>
<feature type="signal peptide" evidence="1">
    <location>
        <begin position="1"/>
        <end position="24"/>
    </location>
</feature>
<name>A0ABU6RHZ3_9FABA</name>
<organism evidence="2 3">
    <name type="scientific">Stylosanthes scabra</name>
    <dbReference type="NCBI Taxonomy" id="79078"/>
    <lineage>
        <taxon>Eukaryota</taxon>
        <taxon>Viridiplantae</taxon>
        <taxon>Streptophyta</taxon>
        <taxon>Embryophyta</taxon>
        <taxon>Tracheophyta</taxon>
        <taxon>Spermatophyta</taxon>
        <taxon>Magnoliopsida</taxon>
        <taxon>eudicotyledons</taxon>
        <taxon>Gunneridae</taxon>
        <taxon>Pentapetalae</taxon>
        <taxon>rosids</taxon>
        <taxon>fabids</taxon>
        <taxon>Fabales</taxon>
        <taxon>Fabaceae</taxon>
        <taxon>Papilionoideae</taxon>
        <taxon>50 kb inversion clade</taxon>
        <taxon>dalbergioids sensu lato</taxon>
        <taxon>Dalbergieae</taxon>
        <taxon>Pterocarpus clade</taxon>
        <taxon>Stylosanthes</taxon>
    </lineage>
</organism>
<protein>
    <recommendedName>
        <fullName evidence="4">RALF-like protein</fullName>
    </recommendedName>
</protein>
<evidence type="ECO:0008006" key="4">
    <source>
        <dbReference type="Google" id="ProtNLM"/>
    </source>
</evidence>
<keyword evidence="1" id="KW-0732">Signal</keyword>
<dbReference type="EMBL" id="JASCZI010030564">
    <property type="protein sequence ID" value="MED6123632.1"/>
    <property type="molecule type" value="Genomic_DNA"/>
</dbReference>